<dbReference type="Proteomes" id="UP000663823">
    <property type="component" value="Unassembled WGS sequence"/>
</dbReference>
<proteinExistence type="predicted"/>
<evidence type="ECO:0000313" key="7">
    <source>
        <dbReference type="EMBL" id="CAF3916425.1"/>
    </source>
</evidence>
<dbReference type="Proteomes" id="UP000663874">
    <property type="component" value="Unassembled WGS sequence"/>
</dbReference>
<feature type="region of interest" description="Disordered" evidence="1">
    <location>
        <begin position="1"/>
        <end position="20"/>
    </location>
</feature>
<evidence type="ECO:0000313" key="11">
    <source>
        <dbReference type="Proteomes" id="UP000663889"/>
    </source>
</evidence>
<dbReference type="Proteomes" id="UP000663836">
    <property type="component" value="Unassembled WGS sequence"/>
</dbReference>
<protein>
    <submittedName>
        <fullName evidence="5">Uncharacterized protein</fullName>
    </submittedName>
</protein>
<evidence type="ECO:0000313" key="3">
    <source>
        <dbReference type="EMBL" id="CAF1402561.1"/>
    </source>
</evidence>
<feature type="compositionally biased region" description="Low complexity" evidence="1">
    <location>
        <begin position="1"/>
        <end position="11"/>
    </location>
</feature>
<dbReference type="OrthoDB" id="10049245at2759"/>
<dbReference type="EMBL" id="CAJOAX010014728">
    <property type="protein sequence ID" value="CAF4147127.1"/>
    <property type="molecule type" value="Genomic_DNA"/>
</dbReference>
<evidence type="ECO:0000313" key="8">
    <source>
        <dbReference type="EMBL" id="CAF4103890.1"/>
    </source>
</evidence>
<evidence type="ECO:0000313" key="2">
    <source>
        <dbReference type="EMBL" id="CAF1338027.1"/>
    </source>
</evidence>
<dbReference type="AlphaFoldDB" id="A0A815RQ63"/>
<dbReference type="Proteomes" id="UP000663864">
    <property type="component" value="Unassembled WGS sequence"/>
</dbReference>
<dbReference type="EMBL" id="CAJNOO010005063">
    <property type="protein sequence ID" value="CAF1402561.1"/>
    <property type="molecule type" value="Genomic_DNA"/>
</dbReference>
<dbReference type="EMBL" id="CAJNOU010005522">
    <property type="protein sequence ID" value="CAF1480879.1"/>
    <property type="molecule type" value="Genomic_DNA"/>
</dbReference>
<dbReference type="EMBL" id="CAJNOT010004342">
    <property type="protein sequence ID" value="CAF1428018.1"/>
    <property type="molecule type" value="Genomic_DNA"/>
</dbReference>
<dbReference type="Proteomes" id="UP000663882">
    <property type="component" value="Unassembled WGS sequence"/>
</dbReference>
<evidence type="ECO:0000313" key="4">
    <source>
        <dbReference type="EMBL" id="CAF1428018.1"/>
    </source>
</evidence>
<evidence type="ECO:0000313" key="9">
    <source>
        <dbReference type="EMBL" id="CAF4147127.1"/>
    </source>
</evidence>
<evidence type="ECO:0000313" key="5">
    <source>
        <dbReference type="EMBL" id="CAF1480879.1"/>
    </source>
</evidence>
<dbReference type="EMBL" id="CAJOBD010008104">
    <property type="protein sequence ID" value="CAF4103890.1"/>
    <property type="molecule type" value="Genomic_DNA"/>
</dbReference>
<evidence type="ECO:0000256" key="1">
    <source>
        <dbReference type="SAM" id="MobiDB-lite"/>
    </source>
</evidence>
<reference evidence="5" key="1">
    <citation type="submission" date="2021-02" db="EMBL/GenBank/DDBJ databases">
        <authorList>
            <person name="Nowell W R."/>
        </authorList>
    </citation>
    <scope>NUCLEOTIDE SEQUENCE</scope>
</reference>
<dbReference type="Proteomes" id="UP000663854">
    <property type="component" value="Unassembled WGS sequence"/>
</dbReference>
<dbReference type="Proteomes" id="UP000663889">
    <property type="component" value="Unassembled WGS sequence"/>
</dbReference>
<comment type="caution">
    <text evidence="5">The sequence shown here is derived from an EMBL/GenBank/DDBJ whole genome shotgun (WGS) entry which is preliminary data.</text>
</comment>
<dbReference type="EMBL" id="CAJNOH010003482">
    <property type="protein sequence ID" value="CAF1338027.1"/>
    <property type="molecule type" value="Genomic_DNA"/>
</dbReference>
<dbReference type="Proteomes" id="UP000663870">
    <property type="component" value="Unassembled WGS sequence"/>
</dbReference>
<dbReference type="EMBL" id="CAJOBE010004104">
    <property type="protein sequence ID" value="CAF3916425.1"/>
    <property type="molecule type" value="Genomic_DNA"/>
</dbReference>
<dbReference type="EMBL" id="CAJNOL010004816">
    <property type="protein sequence ID" value="CAF1595248.1"/>
    <property type="molecule type" value="Genomic_DNA"/>
</dbReference>
<gene>
    <name evidence="7" type="ORF">FNK824_LOCUS21378</name>
    <name evidence="8" type="ORF">JBS370_LOCUS31857</name>
    <name evidence="6" type="ORF">JXQ802_LOCUS47659</name>
    <name evidence="9" type="ORF">OTI717_LOCUS36037</name>
    <name evidence="2" type="ORF">PYM288_LOCUS31747</name>
    <name evidence="3" type="ORF">RFH988_LOCUS34905</name>
    <name evidence="5" type="ORF">SEV965_LOCUS35092</name>
    <name evidence="4" type="ORF">ZHD862_LOCUS34246</name>
</gene>
<accession>A0A815RQ63</accession>
<evidence type="ECO:0000313" key="6">
    <source>
        <dbReference type="EMBL" id="CAF1595248.1"/>
    </source>
</evidence>
<keyword evidence="10" id="KW-1185">Reference proteome</keyword>
<evidence type="ECO:0000313" key="10">
    <source>
        <dbReference type="Proteomes" id="UP000663870"/>
    </source>
</evidence>
<sequence length="163" mass="19175">MESSRGSSSKAQSRHRRSIRLEEQNHDYRRNYLPFTISSSFYNIVHVHRFTTIDTISTLIKHFESCYRYSIDIESDRFTYELSLIQVLSIPQHLPSFIVLFEINHLPPSDSLLMGKIKLLFSLLFRLGNIIFSWGPMSEELKSAVEMNLFTWPVPCIIIRYAR</sequence>
<name>A0A815RQ63_9BILA</name>
<organism evidence="5 11">
    <name type="scientific">Rotaria sordida</name>
    <dbReference type="NCBI Taxonomy" id="392033"/>
    <lineage>
        <taxon>Eukaryota</taxon>
        <taxon>Metazoa</taxon>
        <taxon>Spiralia</taxon>
        <taxon>Gnathifera</taxon>
        <taxon>Rotifera</taxon>
        <taxon>Eurotatoria</taxon>
        <taxon>Bdelloidea</taxon>
        <taxon>Philodinida</taxon>
        <taxon>Philodinidae</taxon>
        <taxon>Rotaria</taxon>
    </lineage>
</organism>